<feature type="domain" description="ABC transmembrane type-2" evidence="7">
    <location>
        <begin position="40"/>
        <end position="265"/>
    </location>
</feature>
<evidence type="ECO:0000259" key="7">
    <source>
        <dbReference type="PROSITE" id="PS51012"/>
    </source>
</evidence>
<dbReference type="InterPro" id="IPR000412">
    <property type="entry name" value="ABC_2_transport"/>
</dbReference>
<dbReference type="InterPro" id="IPR013525">
    <property type="entry name" value="ABC2_TM"/>
</dbReference>
<evidence type="ECO:0000256" key="4">
    <source>
        <dbReference type="ARBA" id="ARBA00023136"/>
    </source>
</evidence>
<keyword evidence="3 6" id="KW-1133">Transmembrane helix</keyword>
<evidence type="ECO:0000256" key="3">
    <source>
        <dbReference type="ARBA" id="ARBA00022989"/>
    </source>
</evidence>
<reference evidence="8 9" key="1">
    <citation type="submission" date="2019-07" db="EMBL/GenBank/DDBJ databases">
        <title>Microlunatus dokdonensis sp. nov. isolated from the rhizospheric soil of the wild plant Elymus tsukushiensis.</title>
        <authorList>
            <person name="Ghim S.-Y."/>
            <person name="Hwang Y.-J."/>
            <person name="Son J.-S."/>
            <person name="Shin J.-H."/>
        </authorList>
    </citation>
    <scope>NUCLEOTIDE SEQUENCE [LARGE SCALE GENOMIC DNA]</scope>
    <source>
        <strain evidence="8 9">KUDC0627</strain>
    </source>
</reference>
<dbReference type="Pfam" id="PF01061">
    <property type="entry name" value="ABC2_membrane"/>
    <property type="match status" value="1"/>
</dbReference>
<evidence type="ECO:0000256" key="1">
    <source>
        <dbReference type="ARBA" id="ARBA00004141"/>
    </source>
</evidence>
<evidence type="ECO:0000313" key="8">
    <source>
        <dbReference type="EMBL" id="QDP98517.1"/>
    </source>
</evidence>
<evidence type="ECO:0000256" key="2">
    <source>
        <dbReference type="ARBA" id="ARBA00022692"/>
    </source>
</evidence>
<feature type="transmembrane region" description="Helical" evidence="6">
    <location>
        <begin position="150"/>
        <end position="177"/>
    </location>
</feature>
<evidence type="ECO:0000313" key="9">
    <source>
        <dbReference type="Proteomes" id="UP000319263"/>
    </source>
</evidence>
<protein>
    <recommendedName>
        <fullName evidence="6">Transport permease protein</fullName>
    </recommendedName>
</protein>
<keyword evidence="4 6" id="KW-0472">Membrane</keyword>
<dbReference type="KEGG" id="mik:FOE78_01930"/>
<dbReference type="PROSITE" id="PS51012">
    <property type="entry name" value="ABC_TM2"/>
    <property type="match status" value="1"/>
</dbReference>
<keyword evidence="6" id="KW-0813">Transport</keyword>
<comment type="subcellular location">
    <subcellularLocation>
        <location evidence="6">Cell membrane</location>
        <topology evidence="6">Multi-pass membrane protein</topology>
    </subcellularLocation>
    <subcellularLocation>
        <location evidence="1">Membrane</location>
        <topology evidence="1">Multi-pass membrane protein</topology>
    </subcellularLocation>
</comment>
<name>A0A516Q4Z7_9ACTN</name>
<dbReference type="EMBL" id="CP041692">
    <property type="protein sequence ID" value="QDP98517.1"/>
    <property type="molecule type" value="Genomic_DNA"/>
</dbReference>
<dbReference type="Proteomes" id="UP000319263">
    <property type="component" value="Chromosome"/>
</dbReference>
<feature type="transmembrane region" description="Helical" evidence="6">
    <location>
        <begin position="241"/>
        <end position="262"/>
    </location>
</feature>
<comment type="similarity">
    <text evidence="6">Belongs to the ABC-2 integral membrane protein family.</text>
</comment>
<keyword evidence="6" id="KW-1003">Cell membrane</keyword>
<keyword evidence="5" id="KW-0046">Antibiotic resistance</keyword>
<dbReference type="GO" id="GO:0046677">
    <property type="term" value="P:response to antibiotic"/>
    <property type="evidence" value="ECO:0007669"/>
    <property type="project" value="UniProtKB-KW"/>
</dbReference>
<dbReference type="InterPro" id="IPR047817">
    <property type="entry name" value="ABC2_TM_bact-type"/>
</dbReference>
<sequence length="267" mass="28832">MINTAWTVDGPALRTGKPSALTTQLTFIQRSIRHSIRDPEALIMAVAMPVILMLLFVYVFGGALDQSGQYVNYVVPGVILLCAGFGAATTAVAVAEDMTNGVINRFRTMPLHSPMVIGGHVVASLLRNLVATGIVVVVGVLIGFRPGADVLGWLGAIGLVALYILSITTLFAALGILARSTSAANNYTFVIMFVPYLSSAFVPVDTMPEWLQWFAENQPITPIIEAMRSLLMGTPMGHSGWLALGWCLLILIVSAVWGSWLFRRRRS</sequence>
<evidence type="ECO:0000256" key="6">
    <source>
        <dbReference type="RuleBase" id="RU361157"/>
    </source>
</evidence>
<organism evidence="8 9">
    <name type="scientific">Microlunatus elymi</name>
    <dbReference type="NCBI Taxonomy" id="2596828"/>
    <lineage>
        <taxon>Bacteria</taxon>
        <taxon>Bacillati</taxon>
        <taxon>Actinomycetota</taxon>
        <taxon>Actinomycetes</taxon>
        <taxon>Propionibacteriales</taxon>
        <taxon>Propionibacteriaceae</taxon>
        <taxon>Microlunatus</taxon>
    </lineage>
</organism>
<dbReference type="PANTHER" id="PTHR43229">
    <property type="entry name" value="NODULATION PROTEIN J"/>
    <property type="match status" value="1"/>
</dbReference>
<dbReference type="RefSeq" id="WP_143988456.1">
    <property type="nucleotide sequence ID" value="NZ_CP041692.1"/>
</dbReference>
<dbReference type="OrthoDB" id="3370990at2"/>
<dbReference type="AlphaFoldDB" id="A0A516Q4Z7"/>
<keyword evidence="9" id="KW-1185">Reference proteome</keyword>
<gene>
    <name evidence="8" type="ORF">FOE78_01930</name>
</gene>
<feature type="transmembrane region" description="Helical" evidence="6">
    <location>
        <begin position="184"/>
        <end position="204"/>
    </location>
</feature>
<proteinExistence type="inferred from homology"/>
<dbReference type="InterPro" id="IPR051784">
    <property type="entry name" value="Nod_factor_ABC_transporter"/>
</dbReference>
<keyword evidence="2 6" id="KW-0812">Transmembrane</keyword>
<dbReference type="GO" id="GO:0043190">
    <property type="term" value="C:ATP-binding cassette (ABC) transporter complex"/>
    <property type="evidence" value="ECO:0007669"/>
    <property type="project" value="InterPro"/>
</dbReference>
<accession>A0A516Q4Z7</accession>
<feature type="transmembrane region" description="Helical" evidence="6">
    <location>
        <begin position="73"/>
        <end position="95"/>
    </location>
</feature>
<evidence type="ECO:0000256" key="5">
    <source>
        <dbReference type="ARBA" id="ARBA00023251"/>
    </source>
</evidence>
<dbReference type="GO" id="GO:0140359">
    <property type="term" value="F:ABC-type transporter activity"/>
    <property type="evidence" value="ECO:0007669"/>
    <property type="project" value="InterPro"/>
</dbReference>
<feature type="transmembrane region" description="Helical" evidence="6">
    <location>
        <begin position="41"/>
        <end position="61"/>
    </location>
</feature>
<dbReference type="PANTHER" id="PTHR43229:SF2">
    <property type="entry name" value="NODULATION PROTEIN J"/>
    <property type="match status" value="1"/>
</dbReference>
<feature type="transmembrane region" description="Helical" evidence="6">
    <location>
        <begin position="116"/>
        <end position="144"/>
    </location>
</feature>
<dbReference type="PIRSF" id="PIRSF006648">
    <property type="entry name" value="DrrB"/>
    <property type="match status" value="1"/>
</dbReference>